<dbReference type="Pfam" id="PF16177">
    <property type="entry name" value="ACAS_N"/>
    <property type="match status" value="1"/>
</dbReference>
<name>A0ABQ5K1C1_9EUKA</name>
<evidence type="ECO:0000256" key="3">
    <source>
        <dbReference type="ARBA" id="ARBA00022598"/>
    </source>
</evidence>
<feature type="domain" description="AMP-dependent synthetase/ligase" evidence="6">
    <location>
        <begin position="109"/>
        <end position="490"/>
    </location>
</feature>
<dbReference type="InterPro" id="IPR025110">
    <property type="entry name" value="AMP-bd_C"/>
</dbReference>
<dbReference type="SUPFAM" id="SSF56801">
    <property type="entry name" value="Acetyl-CoA synthetase-like"/>
    <property type="match status" value="1"/>
</dbReference>
<keyword evidence="10" id="KW-1185">Reference proteome</keyword>
<evidence type="ECO:0000256" key="4">
    <source>
        <dbReference type="ARBA" id="ARBA00022741"/>
    </source>
</evidence>
<evidence type="ECO:0000259" key="8">
    <source>
        <dbReference type="Pfam" id="PF16177"/>
    </source>
</evidence>
<evidence type="ECO:0000256" key="5">
    <source>
        <dbReference type="ARBA" id="ARBA00022840"/>
    </source>
</evidence>
<evidence type="ECO:0000259" key="6">
    <source>
        <dbReference type="Pfam" id="PF00501"/>
    </source>
</evidence>
<dbReference type="Gene3D" id="3.40.50.12780">
    <property type="entry name" value="N-terminal domain of ligase-like"/>
    <property type="match status" value="1"/>
</dbReference>
<evidence type="ECO:0000256" key="1">
    <source>
        <dbReference type="ARBA" id="ARBA00006432"/>
    </source>
</evidence>
<accession>A0ABQ5K1C1</accession>
<keyword evidence="4" id="KW-0547">Nucleotide-binding</keyword>
<proteinExistence type="inferred from homology"/>
<evidence type="ECO:0000313" key="10">
    <source>
        <dbReference type="Proteomes" id="UP001057375"/>
    </source>
</evidence>
<dbReference type="InterPro" id="IPR020845">
    <property type="entry name" value="AMP-binding_CS"/>
</dbReference>
<keyword evidence="5" id="KW-0067">ATP-binding</keyword>
<feature type="domain" description="Acetyl-coenzyme A synthetase N-terminal" evidence="8">
    <location>
        <begin position="47"/>
        <end position="102"/>
    </location>
</feature>
<feature type="domain" description="AMP-binding enzyme C-terminal" evidence="7">
    <location>
        <begin position="550"/>
        <end position="634"/>
    </location>
</feature>
<evidence type="ECO:0000256" key="2">
    <source>
        <dbReference type="ARBA" id="ARBA00013275"/>
    </source>
</evidence>
<evidence type="ECO:0000259" key="7">
    <source>
        <dbReference type="Pfam" id="PF13193"/>
    </source>
</evidence>
<evidence type="ECO:0000313" key="9">
    <source>
        <dbReference type="EMBL" id="GKT25259.1"/>
    </source>
</evidence>
<comment type="similarity">
    <text evidence="1">Belongs to the ATP-dependent AMP-binding enzyme family.</text>
</comment>
<gene>
    <name evidence="9" type="ORF">ADUPG1_012983</name>
</gene>
<dbReference type="InterPro" id="IPR000873">
    <property type="entry name" value="AMP-dep_synth/lig_dom"/>
</dbReference>
<dbReference type="InterPro" id="IPR042099">
    <property type="entry name" value="ANL_N_sf"/>
</dbReference>
<dbReference type="Gene3D" id="3.30.300.30">
    <property type="match status" value="1"/>
</dbReference>
<organism evidence="9 10">
    <name type="scientific">Aduncisulcus paluster</name>
    <dbReference type="NCBI Taxonomy" id="2918883"/>
    <lineage>
        <taxon>Eukaryota</taxon>
        <taxon>Metamonada</taxon>
        <taxon>Carpediemonas-like organisms</taxon>
        <taxon>Aduncisulcus</taxon>
    </lineage>
</organism>
<dbReference type="InterPro" id="IPR045851">
    <property type="entry name" value="AMP-bd_C_sf"/>
</dbReference>
<reference evidence="9" key="1">
    <citation type="submission" date="2022-03" db="EMBL/GenBank/DDBJ databases">
        <title>Draft genome sequence of Aduncisulcus paluster, a free-living microaerophilic Fornicata.</title>
        <authorList>
            <person name="Yuyama I."/>
            <person name="Kume K."/>
            <person name="Tamura T."/>
            <person name="Inagaki Y."/>
            <person name="Hashimoto T."/>
        </authorList>
    </citation>
    <scope>NUCLEOTIDE SEQUENCE</scope>
    <source>
        <strain evidence="9">NY0171</strain>
    </source>
</reference>
<protein>
    <recommendedName>
        <fullName evidence="2">acetate--CoA ligase</fullName>
        <ecNumber evidence="2">6.2.1.1</ecNumber>
    </recommendedName>
</protein>
<dbReference type="InterPro" id="IPR032387">
    <property type="entry name" value="ACAS_N"/>
</dbReference>
<keyword evidence="3" id="KW-0436">Ligase</keyword>
<dbReference type="EC" id="6.2.1.1" evidence="2"/>
<dbReference type="PANTHER" id="PTHR24095">
    <property type="entry name" value="ACETYL-COENZYME A SYNTHETASE"/>
    <property type="match status" value="1"/>
</dbReference>
<dbReference type="PROSITE" id="PS00455">
    <property type="entry name" value="AMP_BINDING"/>
    <property type="match status" value="1"/>
</dbReference>
<dbReference type="Pfam" id="PF13193">
    <property type="entry name" value="AMP-binding_C"/>
    <property type="match status" value="1"/>
</dbReference>
<dbReference type="EMBL" id="BQXS01012576">
    <property type="protein sequence ID" value="GKT25259.1"/>
    <property type="molecule type" value="Genomic_DNA"/>
</dbReference>
<sequence>MPILLFDYETMPEEKPFMPLEMPTKKKYAQWDCNSALPLHYNASQFRSMFDESWSDPEAYWEGEFKKHIVWMKKGSKIYDCDMKNGKIKWFTGYETNYCWNALDRHIEAGNGDDIALIWEGNDPSNIKRFSYQEMHEHVCQYANLLKKLGVTKGDRVCIYLPMRPQMIMAILACARLGAIFVTVFSALSAEALQTRIEQSGSSILITCDEGISGIKHDPIKEKANVALSGCPNVRHTIVHHFTGLDYESHPTDLNFEKEIASMPKECDYTLVEANEPFFIIYSSGSSGVPKGIVHTIAYCVWAAMGPDIYHNTDTGDVVWCCGNPAWIGGIAYAVLGPFLLRITTLMYEGDFFYPSPGRVFEILERHSVASFMTQPTYYRLIRALGPKYVSSCDLTHLRTVITAGEVCSPDLWQWIHKTVCRDGESELIHIYGQSEGCFLGHHREISGFKPGGGYIPQPSQFPALLDDSGKELEGNEVEGVLVFKRPWAGMIAGFYGHMDEYKKTYFDPYPGYFYSGDVARRDEDGLYTVIGRVDDVIKTGYAHRIGTGEVESCISMHPAVAEVAAVGCPHPIMGRGLYLFVRLFPQVSAKATPAMLEKFKKDYSEMLVKKIGELAKPSLIQWVDALPKTLSGKMMRRMLRGIADGKPKEQWGDMSGLANPEVLDVINKGRLEVIVDDDDE</sequence>
<dbReference type="Pfam" id="PF00501">
    <property type="entry name" value="AMP-binding"/>
    <property type="match status" value="1"/>
</dbReference>
<dbReference type="Proteomes" id="UP001057375">
    <property type="component" value="Unassembled WGS sequence"/>
</dbReference>
<dbReference type="PANTHER" id="PTHR24095:SF14">
    <property type="entry name" value="ACETYL-COENZYME A SYNTHETASE 1"/>
    <property type="match status" value="1"/>
</dbReference>
<comment type="caution">
    <text evidence="9">The sequence shown here is derived from an EMBL/GenBank/DDBJ whole genome shotgun (WGS) entry which is preliminary data.</text>
</comment>